<dbReference type="OrthoDB" id="4758810at2759"/>
<proteinExistence type="predicted"/>
<protein>
    <submittedName>
        <fullName evidence="1">Uncharacterized protein</fullName>
    </submittedName>
</protein>
<dbReference type="AlphaFoldDB" id="M7TDM1"/>
<dbReference type="EMBL" id="KB707003">
    <property type="protein sequence ID" value="EMR64775.1"/>
    <property type="molecule type" value="Genomic_DNA"/>
</dbReference>
<dbReference type="eggNOG" id="ENOG502TFAZ">
    <property type="taxonomic scope" value="Eukaryota"/>
</dbReference>
<keyword evidence="2" id="KW-1185">Reference proteome</keyword>
<name>M7TDM1_EUTLA</name>
<dbReference type="Proteomes" id="UP000012174">
    <property type="component" value="Unassembled WGS sequence"/>
</dbReference>
<reference evidence="2" key="1">
    <citation type="journal article" date="2013" name="Genome Announc.">
        <title>Draft genome sequence of the grapevine dieback fungus Eutypa lata UCR-EL1.</title>
        <authorList>
            <person name="Blanco-Ulate B."/>
            <person name="Rolshausen P.E."/>
            <person name="Cantu D."/>
        </authorList>
    </citation>
    <scope>NUCLEOTIDE SEQUENCE [LARGE SCALE GENOMIC DNA]</scope>
    <source>
        <strain evidence="2">UCR-EL1</strain>
    </source>
</reference>
<dbReference type="KEGG" id="ela:UCREL1_8263"/>
<accession>M7TDM1</accession>
<organism evidence="1 2">
    <name type="scientific">Eutypa lata (strain UCR-EL1)</name>
    <name type="common">Grapevine dieback disease fungus</name>
    <name type="synonym">Eutypa armeniacae</name>
    <dbReference type="NCBI Taxonomy" id="1287681"/>
    <lineage>
        <taxon>Eukaryota</taxon>
        <taxon>Fungi</taxon>
        <taxon>Dikarya</taxon>
        <taxon>Ascomycota</taxon>
        <taxon>Pezizomycotina</taxon>
        <taxon>Sordariomycetes</taxon>
        <taxon>Xylariomycetidae</taxon>
        <taxon>Xylariales</taxon>
        <taxon>Diatrypaceae</taxon>
        <taxon>Eutypa</taxon>
    </lineage>
</organism>
<evidence type="ECO:0000313" key="1">
    <source>
        <dbReference type="EMBL" id="EMR64775.1"/>
    </source>
</evidence>
<sequence>MYLKGPHDTGKSTTLPMYLLSMIKTWPELVDSCVMYLVGNPIEARILRECLEETFGRLYSNAIENNILIITDYAEGIGIIDKIQVKQTHRDMIILMDLEINPSTFGELIFARVMQWTSECRHTDSACHLATIAAASFHCGRTIKALQKWTGTAPSVIEIPPQRRSVRSQRWRDGWSLNNFLDSIRPDLVDFTSGSGLMTDEAVQSQCIVSNADAFNYKKNPTHTRGCSESIFKSIASSKVILIKPSLSFSTRSERLRYFVSAGVEDTLLFDLHTSHVLHTTRQLSRAEIERERSWLLKSVVPLEESVFFQKFSTDEEQARPETTHFDCRAYNEQLTWTVLSILQHWPGTPIWHMPIRAPVDDRAIIETCRRLVTIGCVERLDGPAGRYRVTRRGTRLLNLWVKDAKNMGDFQVAYLLATVMEKTHQYSTNLRRVLVRIAAIATTPLRNFVSRKDQEGTWKWRGRDEEDAQIRSACAGIGAARIENGAVWTALALWQNWKANGRPERGLQVPSCLSCNWEQAKSILELVHAFEDEVGISHCSDELRDTDLTDDEVSAVEIELMWAWLHQIAFFDPAPRPGVSSNTIITDVICGRSFTAGPGNMINIEVNFGGKDKVEHECVGFFAVYFGLEKSKLDVYTASDLTVIPIRHFSDVYKQTGIKYPEAVVTTYPIFSR</sequence>
<evidence type="ECO:0000313" key="2">
    <source>
        <dbReference type="Proteomes" id="UP000012174"/>
    </source>
</evidence>
<dbReference type="HOGENOM" id="CLU_409390_0_0_1"/>
<gene>
    <name evidence="1" type="ORF">UCREL1_8263</name>
</gene>